<gene>
    <name evidence="8" type="primary">tyrS</name>
</gene>
<organism evidence="11">
    <name type="scientific">uncultured delta proteobacterium HF0070_10I02</name>
    <dbReference type="NCBI Taxonomy" id="710824"/>
    <lineage>
        <taxon>Bacteria</taxon>
        <taxon>Deltaproteobacteria</taxon>
        <taxon>environmental samples</taxon>
    </lineage>
</organism>
<dbReference type="SUPFAM" id="SSF52374">
    <property type="entry name" value="Nucleotidylyl transferase"/>
    <property type="match status" value="1"/>
</dbReference>
<keyword evidence="4 9" id="KW-0694">RNA-binding</keyword>
<dbReference type="FunFam" id="1.10.240.10:FF:000001">
    <property type="entry name" value="Tyrosine--tRNA ligase"/>
    <property type="match status" value="1"/>
</dbReference>
<protein>
    <recommendedName>
        <fullName evidence="8">Tyrosine--tRNA ligase</fullName>
        <ecNumber evidence="8">6.1.1.1</ecNumber>
    </recommendedName>
    <alternativeName>
        <fullName evidence="8">Tyrosyl-tRNA synthetase</fullName>
        <shortName evidence="8">TyrRS</shortName>
    </alternativeName>
</protein>
<dbReference type="InterPro" id="IPR014729">
    <property type="entry name" value="Rossmann-like_a/b/a_fold"/>
</dbReference>
<dbReference type="HAMAP" id="MF_02006">
    <property type="entry name" value="Tyr_tRNA_synth_type1"/>
    <property type="match status" value="1"/>
</dbReference>
<dbReference type="PANTHER" id="PTHR11766:SF0">
    <property type="entry name" value="TYROSINE--TRNA LIGASE, MITOCHONDRIAL"/>
    <property type="match status" value="1"/>
</dbReference>
<keyword evidence="2 8" id="KW-0547">Nucleotide-binding</keyword>
<dbReference type="GO" id="GO:0006437">
    <property type="term" value="P:tyrosyl-tRNA aminoacylation"/>
    <property type="evidence" value="ECO:0007669"/>
    <property type="project" value="UniProtKB-UniRule"/>
</dbReference>
<dbReference type="SUPFAM" id="SSF55174">
    <property type="entry name" value="Alpha-L RNA-binding motif"/>
    <property type="match status" value="1"/>
</dbReference>
<feature type="binding site" evidence="8">
    <location>
        <position position="171"/>
    </location>
    <ligand>
        <name>L-tyrosine</name>
        <dbReference type="ChEBI" id="CHEBI:58315"/>
    </ligand>
</feature>
<dbReference type="NCBIfam" id="TIGR00234">
    <property type="entry name" value="tyrS"/>
    <property type="match status" value="1"/>
</dbReference>
<dbReference type="GO" id="GO:0003723">
    <property type="term" value="F:RNA binding"/>
    <property type="evidence" value="ECO:0007669"/>
    <property type="project" value="UniProtKB-KW"/>
</dbReference>
<dbReference type="GO" id="GO:0004831">
    <property type="term" value="F:tyrosine-tRNA ligase activity"/>
    <property type="evidence" value="ECO:0007669"/>
    <property type="project" value="UniProtKB-UniRule"/>
</dbReference>
<dbReference type="InterPro" id="IPR002307">
    <property type="entry name" value="Tyr-tRNA-ligase"/>
</dbReference>
<reference evidence="11" key="1">
    <citation type="journal article" date="2011" name="Environ. Microbiol.">
        <title>Time-series analyses of Monterey Bay coastal microbial picoplankton using a 'genome proxy' microarray.</title>
        <authorList>
            <person name="Rich V.I."/>
            <person name="Pham V.D."/>
            <person name="Eppley J."/>
            <person name="Shi Y."/>
            <person name="DeLong E.F."/>
        </authorList>
    </citation>
    <scope>NUCLEOTIDE SEQUENCE</scope>
</reference>
<dbReference type="Gene3D" id="3.40.50.620">
    <property type="entry name" value="HUPs"/>
    <property type="match status" value="1"/>
</dbReference>
<dbReference type="EC" id="6.1.1.1" evidence="8"/>
<dbReference type="EMBL" id="GU474857">
    <property type="protein sequence ID" value="ADI17220.1"/>
    <property type="molecule type" value="Genomic_DNA"/>
</dbReference>
<dbReference type="InterPro" id="IPR001412">
    <property type="entry name" value="aa-tRNA-synth_I_CS"/>
</dbReference>
<feature type="short sequence motif" description="'KMSKS' region" evidence="8">
    <location>
        <begin position="227"/>
        <end position="231"/>
    </location>
</feature>
<dbReference type="InterPro" id="IPR024088">
    <property type="entry name" value="Tyr-tRNA-ligase_bac-type"/>
</dbReference>
<evidence type="ECO:0000256" key="8">
    <source>
        <dbReference type="HAMAP-Rule" id="MF_02006"/>
    </source>
</evidence>
<comment type="function">
    <text evidence="8">Catalyzes the attachment of tyrosine to tRNA(Tyr) in a two-step reaction: tyrosine is first activated by ATP to form Tyr-AMP and then transferred to the acceptor end of tRNA(Tyr).</text>
</comment>
<comment type="subunit">
    <text evidence="8">Homodimer.</text>
</comment>
<sequence>MNAIDTLTARGFIKTHTDLDALNEAMAAGPITFYVGFDPTGDSLHIGHLLPVMAMAHLQQAGHKPIVVLGGGTAMVGDPSGKDKTREILTPEKIRSNLEAMRVQFGRFLELERCEVVDNAEWLMGLGYIHFLRDVGKHFSVNKMMSAEGIRQRLERNQGLSFIEFNYHLLQSYDFLVLHDKYGCTLQLGGDDQWFNILGGVELIRRERQQSAHALTIPLLQTADGKKMGKTEKGATWLDPNQCSPYDYFQYWVNVHDADVGRFLRLYTFMPLDEIAKLEALEGAQIRDAKQVLAFEATALAHGKEEAEKARAAAQAAFSGGVSADMPSHAVGFPVNILDALVATGLCKSKGDARRQIQQGAVRLGADRDQQVIDTNHNLDAETVLWKGKKNCFRLVAQ</sequence>
<dbReference type="PANTHER" id="PTHR11766">
    <property type="entry name" value="TYROSYL-TRNA SYNTHETASE"/>
    <property type="match status" value="1"/>
</dbReference>
<evidence type="ECO:0000256" key="1">
    <source>
        <dbReference type="ARBA" id="ARBA00022598"/>
    </source>
</evidence>
<dbReference type="PROSITE" id="PS00178">
    <property type="entry name" value="AA_TRNA_LIGASE_I"/>
    <property type="match status" value="1"/>
</dbReference>
<dbReference type="InterPro" id="IPR054608">
    <property type="entry name" value="SYY-like_C"/>
</dbReference>
<name>E0XS29_9DELT</name>
<evidence type="ECO:0000256" key="2">
    <source>
        <dbReference type="ARBA" id="ARBA00022741"/>
    </source>
</evidence>
<feature type="short sequence motif" description="'HIGH' region" evidence="8">
    <location>
        <begin position="39"/>
        <end position="48"/>
    </location>
</feature>
<proteinExistence type="inferred from homology"/>
<dbReference type="Gene3D" id="3.10.290.10">
    <property type="entry name" value="RNA-binding S4 domain"/>
    <property type="match status" value="1"/>
</dbReference>
<evidence type="ECO:0000256" key="6">
    <source>
        <dbReference type="ARBA" id="ARBA00023146"/>
    </source>
</evidence>
<evidence type="ECO:0000256" key="4">
    <source>
        <dbReference type="ARBA" id="ARBA00022884"/>
    </source>
</evidence>
<keyword evidence="5 8" id="KW-0648">Protein biosynthesis</keyword>
<dbReference type="AlphaFoldDB" id="E0XS29"/>
<feature type="binding site" evidence="8">
    <location>
        <position position="167"/>
    </location>
    <ligand>
        <name>L-tyrosine</name>
        <dbReference type="ChEBI" id="CHEBI:58315"/>
    </ligand>
</feature>
<keyword evidence="8" id="KW-0963">Cytoplasm</keyword>
<feature type="binding site" evidence="8">
    <location>
        <position position="34"/>
    </location>
    <ligand>
        <name>L-tyrosine</name>
        <dbReference type="ChEBI" id="CHEBI:58315"/>
    </ligand>
</feature>
<keyword evidence="3 8" id="KW-0067">ATP-binding</keyword>
<dbReference type="Gene3D" id="1.10.240.10">
    <property type="entry name" value="Tyrosyl-Transfer RNA Synthetase"/>
    <property type="match status" value="1"/>
</dbReference>
<evidence type="ECO:0000259" key="10">
    <source>
        <dbReference type="Pfam" id="PF22421"/>
    </source>
</evidence>
<feature type="binding site" evidence="8">
    <location>
        <position position="230"/>
    </location>
    <ligand>
        <name>ATP</name>
        <dbReference type="ChEBI" id="CHEBI:30616"/>
    </ligand>
</feature>
<comment type="catalytic activity">
    <reaction evidence="7 8">
        <text>tRNA(Tyr) + L-tyrosine + ATP = L-tyrosyl-tRNA(Tyr) + AMP + diphosphate + H(+)</text>
        <dbReference type="Rhea" id="RHEA:10220"/>
        <dbReference type="Rhea" id="RHEA-COMP:9706"/>
        <dbReference type="Rhea" id="RHEA-COMP:9707"/>
        <dbReference type="ChEBI" id="CHEBI:15378"/>
        <dbReference type="ChEBI" id="CHEBI:30616"/>
        <dbReference type="ChEBI" id="CHEBI:33019"/>
        <dbReference type="ChEBI" id="CHEBI:58315"/>
        <dbReference type="ChEBI" id="CHEBI:78442"/>
        <dbReference type="ChEBI" id="CHEBI:78536"/>
        <dbReference type="ChEBI" id="CHEBI:456215"/>
        <dbReference type="EC" id="6.1.1.1"/>
    </reaction>
</comment>
<dbReference type="Pfam" id="PF22421">
    <property type="entry name" value="SYY_C-terminal"/>
    <property type="match status" value="1"/>
</dbReference>
<dbReference type="GO" id="GO:0005829">
    <property type="term" value="C:cytosol"/>
    <property type="evidence" value="ECO:0007669"/>
    <property type="project" value="TreeGrafter"/>
</dbReference>
<dbReference type="Pfam" id="PF00579">
    <property type="entry name" value="tRNA-synt_1b"/>
    <property type="match status" value="1"/>
</dbReference>
<dbReference type="PROSITE" id="PS50889">
    <property type="entry name" value="S4"/>
    <property type="match status" value="1"/>
</dbReference>
<dbReference type="InterPro" id="IPR002305">
    <property type="entry name" value="aa-tRNA-synth_Ic"/>
</dbReference>
<evidence type="ECO:0000256" key="5">
    <source>
        <dbReference type="ARBA" id="ARBA00022917"/>
    </source>
</evidence>
<dbReference type="PRINTS" id="PR01040">
    <property type="entry name" value="TRNASYNTHTYR"/>
</dbReference>
<accession>E0XS29</accession>
<evidence type="ECO:0000313" key="11">
    <source>
        <dbReference type="EMBL" id="ADI17220.1"/>
    </source>
</evidence>
<comment type="subcellular location">
    <subcellularLocation>
        <location evidence="8">Cytoplasm</location>
    </subcellularLocation>
</comment>
<comment type="similarity">
    <text evidence="8">Belongs to the class-I aminoacyl-tRNA synthetase family. TyrS type 1 subfamily.</text>
</comment>
<keyword evidence="1 8" id="KW-0436">Ligase</keyword>
<feature type="domain" description="Tyrosine--tRNA ligase SYY-like C-terminal" evidence="10">
    <location>
        <begin position="324"/>
        <end position="393"/>
    </location>
</feature>
<dbReference type="CDD" id="cd00805">
    <property type="entry name" value="TyrRS_core"/>
    <property type="match status" value="1"/>
</dbReference>
<dbReference type="InterPro" id="IPR024107">
    <property type="entry name" value="Tyr-tRNA-ligase_bac_1"/>
</dbReference>
<keyword evidence="6 8" id="KW-0030">Aminoacyl-tRNA synthetase</keyword>
<evidence type="ECO:0000256" key="9">
    <source>
        <dbReference type="PROSITE-ProRule" id="PRU00182"/>
    </source>
</evidence>
<evidence type="ECO:0000256" key="3">
    <source>
        <dbReference type="ARBA" id="ARBA00022840"/>
    </source>
</evidence>
<dbReference type="InterPro" id="IPR036986">
    <property type="entry name" value="S4_RNA-bd_sf"/>
</dbReference>
<evidence type="ECO:0000256" key="7">
    <source>
        <dbReference type="ARBA" id="ARBA00048248"/>
    </source>
</evidence>
<dbReference type="GO" id="GO:0005524">
    <property type="term" value="F:ATP binding"/>
    <property type="evidence" value="ECO:0007669"/>
    <property type="project" value="UniProtKB-UniRule"/>
</dbReference>